<reference evidence="8 10" key="1">
    <citation type="submission" date="2011-11" db="EMBL/GenBank/DDBJ databases">
        <title>The Genome Sequence of Dialister succinatiphilus YIT 11850.</title>
        <authorList>
            <consortium name="The Broad Institute Genome Sequencing Platform"/>
            <person name="Earl A."/>
            <person name="Ward D."/>
            <person name="Feldgarden M."/>
            <person name="Gevers D."/>
            <person name="Morotomi M."/>
            <person name="Young S.K."/>
            <person name="Zeng Q."/>
            <person name="Gargeya S."/>
            <person name="Fitzgerald M."/>
            <person name="Haas B."/>
            <person name="Abouelleil A."/>
            <person name="Alvarado L."/>
            <person name="Arachchi H.M."/>
            <person name="Berlin A."/>
            <person name="Brown A."/>
            <person name="Chapman S.B."/>
            <person name="Dunbar C."/>
            <person name="Gearin G."/>
            <person name="Goldberg J."/>
            <person name="Griggs A."/>
            <person name="Gujja S."/>
            <person name="Heiman D."/>
            <person name="Howarth C."/>
            <person name="Lui A."/>
            <person name="MacDonald P.J.P."/>
            <person name="Montmayeur A."/>
            <person name="Murphy C."/>
            <person name="Neiman D."/>
            <person name="Pearson M."/>
            <person name="Priest M."/>
            <person name="Roberts A."/>
            <person name="Saif S."/>
            <person name="Shea T."/>
            <person name="Sisk P."/>
            <person name="Stolte C."/>
            <person name="Sykes S."/>
            <person name="Wortman J."/>
            <person name="Nusbaum C."/>
            <person name="Birren B."/>
        </authorList>
    </citation>
    <scope>NUCLEOTIDE SEQUENCE [LARGE SCALE GENOMIC DNA]</scope>
    <source>
        <strain evidence="8 10">YIT 11850</strain>
    </source>
</reference>
<dbReference type="EMBL" id="ADLT01000037">
    <property type="protein sequence ID" value="EHO62967.1"/>
    <property type="molecule type" value="Genomic_DNA"/>
</dbReference>
<dbReference type="RefSeq" id="WP_008858902.1">
    <property type="nucleotide sequence ID" value="NZ_JH591187.1"/>
</dbReference>
<evidence type="ECO:0000256" key="3">
    <source>
        <dbReference type="ARBA" id="ARBA00022578"/>
    </source>
</evidence>
<accession>H1D0K8</accession>
<evidence type="ECO:0000313" key="9">
    <source>
        <dbReference type="EMBL" id="EHO63682.1"/>
    </source>
</evidence>
<keyword evidence="6" id="KW-0814">Transposable element</keyword>
<comment type="caution">
    <text evidence="8">The sequence shown here is derived from an EMBL/GenBank/DDBJ whole genome shotgun (WGS) entry which is preliminary data.</text>
</comment>
<comment type="function">
    <text evidence="1 6">Required for the transposition of the insertion element.</text>
</comment>
<comment type="similarity">
    <text evidence="2 6">Belongs to the transposase mutator family.</text>
</comment>
<sequence length="415" mass="47855">MAKRTPTPGEKIAQEIYETYKPTTVEEMQSALKSVFGPLFEAALKGELDNHLGYPKNGSTPEDSKNTRNGYSRKNLKTSMGTVPIQVPRDREGTFEPQLIQKYQRDVSSIEGKVLAMYGRGMSQRDISSTIEEIYGFSISHEQIAHITDRILDEVYAWQNRLLFPFYTFLFIDCLYVPMKTDRALKQKAVYVILGYDINGEKDILGIWINETEGKHTWMQIFDEIKNRGVQDIGFISMDGVSGLEEGAAAIFPGTVVQRCIVHLIRNSMRYIPWNKSREFLKELKEIYKATNVAEARRLFEKFKGKWAAYPGAIAVWENNFQHVEQLFNYGSNVRRVMYTTNAIESINSSFRKVTRKGSFANDEAILKLLYLRVLELKNTKWKGKGKVFNWPAVMNQLLIDERMSKLIAKYDWLI</sequence>
<proteinExistence type="inferred from homology"/>
<evidence type="ECO:0000256" key="6">
    <source>
        <dbReference type="RuleBase" id="RU365089"/>
    </source>
</evidence>
<dbReference type="GO" id="GO:0003677">
    <property type="term" value="F:DNA binding"/>
    <property type="evidence" value="ECO:0007669"/>
    <property type="project" value="UniProtKB-UniRule"/>
</dbReference>
<keyword evidence="3 6" id="KW-0815">Transposition</keyword>
<dbReference type="GO" id="GO:0006313">
    <property type="term" value="P:DNA transposition"/>
    <property type="evidence" value="ECO:0007669"/>
    <property type="project" value="UniProtKB-UniRule"/>
</dbReference>
<dbReference type="eggNOG" id="COG3328">
    <property type="taxonomic scope" value="Bacteria"/>
</dbReference>
<dbReference type="InterPro" id="IPR001207">
    <property type="entry name" value="Transposase_mutator"/>
</dbReference>
<feature type="compositionally biased region" description="Polar residues" evidence="7">
    <location>
        <begin position="57"/>
        <end position="75"/>
    </location>
</feature>
<evidence type="ECO:0000256" key="2">
    <source>
        <dbReference type="ARBA" id="ARBA00010961"/>
    </source>
</evidence>
<dbReference type="PATRIC" id="fig|742743.3.peg.1161"/>
<dbReference type="PANTHER" id="PTHR33217:SF8">
    <property type="entry name" value="MUTATOR FAMILY TRANSPOSASE"/>
    <property type="match status" value="1"/>
</dbReference>
<dbReference type="NCBIfam" id="NF033543">
    <property type="entry name" value="transpos_IS256"/>
    <property type="match status" value="1"/>
</dbReference>
<keyword evidence="4 6" id="KW-0238">DNA-binding</keyword>
<name>H1D0K8_9FIRM</name>
<keyword evidence="5 6" id="KW-0233">DNA recombination</keyword>
<evidence type="ECO:0000256" key="4">
    <source>
        <dbReference type="ARBA" id="ARBA00023125"/>
    </source>
</evidence>
<feature type="region of interest" description="Disordered" evidence="7">
    <location>
        <begin position="51"/>
        <end position="75"/>
    </location>
</feature>
<dbReference type="PANTHER" id="PTHR33217">
    <property type="entry name" value="TRANSPOSASE FOR INSERTION SEQUENCE ELEMENT IS1081"/>
    <property type="match status" value="1"/>
</dbReference>
<dbReference type="HOGENOM" id="CLU_036805_2_0_9"/>
<evidence type="ECO:0000256" key="1">
    <source>
        <dbReference type="ARBA" id="ARBA00002190"/>
    </source>
</evidence>
<gene>
    <name evidence="9" type="ORF">HMPREF9453_00396</name>
    <name evidence="8" type="ORF">HMPREF9453_01146</name>
</gene>
<dbReference type="AlphaFoldDB" id="H1D0K8"/>
<organism evidence="8 10">
    <name type="scientific">Dialister succinatiphilus YIT 11850</name>
    <dbReference type="NCBI Taxonomy" id="742743"/>
    <lineage>
        <taxon>Bacteria</taxon>
        <taxon>Bacillati</taxon>
        <taxon>Bacillota</taxon>
        <taxon>Negativicutes</taxon>
        <taxon>Veillonellales</taxon>
        <taxon>Veillonellaceae</taxon>
        <taxon>Dialister</taxon>
    </lineage>
</organism>
<evidence type="ECO:0000313" key="8">
    <source>
        <dbReference type="EMBL" id="EHO62967.1"/>
    </source>
</evidence>
<evidence type="ECO:0000256" key="5">
    <source>
        <dbReference type="ARBA" id="ARBA00023172"/>
    </source>
</evidence>
<keyword evidence="10" id="KW-1185">Reference proteome</keyword>
<dbReference type="OrthoDB" id="1625550at2"/>
<protein>
    <recommendedName>
        <fullName evidence="6">Mutator family transposase</fullName>
    </recommendedName>
</protein>
<dbReference type="GO" id="GO:0004803">
    <property type="term" value="F:transposase activity"/>
    <property type="evidence" value="ECO:0007669"/>
    <property type="project" value="UniProtKB-UniRule"/>
</dbReference>
<dbReference type="Pfam" id="PF00872">
    <property type="entry name" value="Transposase_mut"/>
    <property type="match status" value="1"/>
</dbReference>
<dbReference type="Proteomes" id="UP000003277">
    <property type="component" value="Unassembled WGS sequence"/>
</dbReference>
<evidence type="ECO:0000313" key="10">
    <source>
        <dbReference type="Proteomes" id="UP000003277"/>
    </source>
</evidence>
<evidence type="ECO:0000256" key="7">
    <source>
        <dbReference type="SAM" id="MobiDB-lite"/>
    </source>
</evidence>
<dbReference type="EMBL" id="ADLT01000013">
    <property type="protein sequence ID" value="EHO63682.1"/>
    <property type="molecule type" value="Genomic_DNA"/>
</dbReference>